<dbReference type="PATRIC" id="fig|1420583.3.peg.2855"/>
<dbReference type="AlphaFoldDB" id="A0A0J7XRV7"/>
<comment type="caution">
    <text evidence="1">The sequence shown here is derived from an EMBL/GenBank/DDBJ whole genome shotgun (WGS) entry which is preliminary data.</text>
</comment>
<sequence length="193" mass="21385">MKDFTPTAEQISLHGLGFIQVKLPASRRLHVWHPDLPRRSCYAWSAIHNHRFAFRSTVLIGCQANRRCIVAAAEDGSHDRVSHDGPRSETGGRQSYVAERVNVWPGAIEQHGPGASYIMQPLEYHDTPNDGIVVTLMEKLREGAVHASSLIEHGRAFDQGFDRFQLDADDLWAVVVDALKHSAGVDMAKVLAA</sequence>
<name>A0A0J7XRV7_9SPHN</name>
<protein>
    <submittedName>
        <fullName evidence="1">Uncharacterized protein</fullName>
    </submittedName>
</protein>
<dbReference type="Proteomes" id="UP000052232">
    <property type="component" value="Unassembled WGS sequence"/>
</dbReference>
<dbReference type="RefSeq" id="WP_066606013.1">
    <property type="nucleotide sequence ID" value="NZ_KQ130435.1"/>
</dbReference>
<dbReference type="STRING" id="1420583.V473_15290"/>
<organism evidence="1 2">
    <name type="scientific">Sphingobium cupriresistens LL01</name>
    <dbReference type="NCBI Taxonomy" id="1420583"/>
    <lineage>
        <taxon>Bacteria</taxon>
        <taxon>Pseudomonadati</taxon>
        <taxon>Pseudomonadota</taxon>
        <taxon>Alphaproteobacteria</taxon>
        <taxon>Sphingomonadales</taxon>
        <taxon>Sphingomonadaceae</taxon>
        <taxon>Sphingobium</taxon>
    </lineage>
</organism>
<evidence type="ECO:0000313" key="1">
    <source>
        <dbReference type="EMBL" id="KMS54576.1"/>
    </source>
</evidence>
<dbReference type="EMBL" id="JACT01000003">
    <property type="protein sequence ID" value="KMS54576.1"/>
    <property type="molecule type" value="Genomic_DNA"/>
</dbReference>
<proteinExistence type="predicted"/>
<keyword evidence="2" id="KW-1185">Reference proteome</keyword>
<reference evidence="1 2" key="1">
    <citation type="journal article" date="2015" name="G3 (Bethesda)">
        <title>Insights into Ongoing Evolution of the Hexachlorocyclohexane Catabolic Pathway from Comparative Genomics of Ten Sphingomonadaceae Strains.</title>
        <authorList>
            <person name="Pearce S.L."/>
            <person name="Oakeshott J.G."/>
            <person name="Pandey G."/>
        </authorList>
    </citation>
    <scope>NUCLEOTIDE SEQUENCE [LARGE SCALE GENOMIC DNA]</scope>
    <source>
        <strain evidence="1 2">LL01</strain>
    </source>
</reference>
<gene>
    <name evidence="1" type="ORF">V473_15290</name>
</gene>
<evidence type="ECO:0000313" key="2">
    <source>
        <dbReference type="Proteomes" id="UP000052232"/>
    </source>
</evidence>
<accession>A0A0J7XRV7</accession>